<name>B4QYF8_DROSI</name>
<reference evidence="2 3" key="1">
    <citation type="journal article" date="2007" name="Nature">
        <title>Evolution of genes and genomes on the Drosophila phylogeny.</title>
        <authorList>
            <consortium name="Drosophila 12 Genomes Consortium"/>
            <person name="Clark A.G."/>
            <person name="Eisen M.B."/>
            <person name="Smith D.R."/>
            <person name="Bergman C.M."/>
            <person name="Oliver B."/>
            <person name="Markow T.A."/>
            <person name="Kaufman T.C."/>
            <person name="Kellis M."/>
            <person name="Gelbart W."/>
            <person name="Iyer V.N."/>
            <person name="Pollard D.A."/>
            <person name="Sackton T.B."/>
            <person name="Larracuente A.M."/>
            <person name="Singh N.D."/>
            <person name="Abad J.P."/>
            <person name="Abt D.N."/>
            <person name="Adryan B."/>
            <person name="Aguade M."/>
            <person name="Akashi H."/>
            <person name="Anderson W.W."/>
            <person name="Aquadro C.F."/>
            <person name="Ardell D.H."/>
            <person name="Arguello R."/>
            <person name="Artieri C.G."/>
            <person name="Barbash D.A."/>
            <person name="Barker D."/>
            <person name="Barsanti P."/>
            <person name="Batterham P."/>
            <person name="Batzoglou S."/>
            <person name="Begun D."/>
            <person name="Bhutkar A."/>
            <person name="Blanco E."/>
            <person name="Bosak S.A."/>
            <person name="Bradley R.K."/>
            <person name="Brand A.D."/>
            <person name="Brent M.R."/>
            <person name="Brooks A.N."/>
            <person name="Brown R.H."/>
            <person name="Butlin R.K."/>
            <person name="Caggese C."/>
            <person name="Calvi B.R."/>
            <person name="Bernardo de Carvalho A."/>
            <person name="Caspi A."/>
            <person name="Castrezana S."/>
            <person name="Celniker S.E."/>
            <person name="Chang J.L."/>
            <person name="Chapple C."/>
            <person name="Chatterji S."/>
            <person name="Chinwalla A."/>
            <person name="Civetta A."/>
            <person name="Clifton S.W."/>
            <person name="Comeron J.M."/>
            <person name="Costello J.C."/>
            <person name="Coyne J.A."/>
            <person name="Daub J."/>
            <person name="David R.G."/>
            <person name="Delcher A.L."/>
            <person name="Delehaunty K."/>
            <person name="Do C.B."/>
            <person name="Ebling H."/>
            <person name="Edwards K."/>
            <person name="Eickbush T."/>
            <person name="Evans J.D."/>
            <person name="Filipski A."/>
            <person name="Findeiss S."/>
            <person name="Freyhult E."/>
            <person name="Fulton L."/>
            <person name="Fulton R."/>
            <person name="Garcia A.C."/>
            <person name="Gardiner A."/>
            <person name="Garfield D.A."/>
            <person name="Garvin B.E."/>
            <person name="Gibson G."/>
            <person name="Gilbert D."/>
            <person name="Gnerre S."/>
            <person name="Godfrey J."/>
            <person name="Good R."/>
            <person name="Gotea V."/>
            <person name="Gravely B."/>
            <person name="Greenberg A.J."/>
            <person name="Griffiths-Jones S."/>
            <person name="Gross S."/>
            <person name="Guigo R."/>
            <person name="Gustafson E.A."/>
            <person name="Haerty W."/>
            <person name="Hahn M.W."/>
            <person name="Halligan D.L."/>
            <person name="Halpern A.L."/>
            <person name="Halter G.M."/>
            <person name="Han M.V."/>
            <person name="Heger A."/>
            <person name="Hillier L."/>
            <person name="Hinrichs A.S."/>
            <person name="Holmes I."/>
            <person name="Hoskins R.A."/>
            <person name="Hubisz M.J."/>
            <person name="Hultmark D."/>
            <person name="Huntley M.A."/>
            <person name="Jaffe D.B."/>
            <person name="Jagadeeshan S."/>
            <person name="Jeck W.R."/>
            <person name="Johnson J."/>
            <person name="Jones C.D."/>
            <person name="Jordan W.C."/>
            <person name="Karpen G.H."/>
            <person name="Kataoka E."/>
            <person name="Keightley P.D."/>
            <person name="Kheradpour P."/>
            <person name="Kirkness E.F."/>
            <person name="Koerich L.B."/>
            <person name="Kristiansen K."/>
            <person name="Kudrna D."/>
            <person name="Kulathinal R.J."/>
            <person name="Kumar S."/>
            <person name="Kwok R."/>
            <person name="Lander E."/>
            <person name="Langley C.H."/>
            <person name="Lapoint R."/>
            <person name="Lazzaro B.P."/>
            <person name="Lee S.J."/>
            <person name="Levesque L."/>
            <person name="Li R."/>
            <person name="Lin C.F."/>
            <person name="Lin M.F."/>
            <person name="Lindblad-Toh K."/>
            <person name="Llopart A."/>
            <person name="Long M."/>
            <person name="Low L."/>
            <person name="Lozovsky E."/>
            <person name="Lu J."/>
            <person name="Luo M."/>
            <person name="Machado C.A."/>
            <person name="Makalowski W."/>
            <person name="Marzo M."/>
            <person name="Matsuda M."/>
            <person name="Matzkin L."/>
            <person name="McAllister B."/>
            <person name="McBride C.S."/>
            <person name="McKernan B."/>
            <person name="McKernan K."/>
            <person name="Mendez-Lago M."/>
            <person name="Minx P."/>
            <person name="Mollenhauer M.U."/>
            <person name="Montooth K."/>
            <person name="Mount S.M."/>
            <person name="Mu X."/>
            <person name="Myers E."/>
            <person name="Negre B."/>
            <person name="Newfeld S."/>
            <person name="Nielsen R."/>
            <person name="Noor M.A."/>
            <person name="O'Grady P."/>
            <person name="Pachter L."/>
            <person name="Papaceit M."/>
            <person name="Parisi M.J."/>
            <person name="Parisi M."/>
            <person name="Parts L."/>
            <person name="Pedersen J.S."/>
            <person name="Pesole G."/>
            <person name="Phillippy A.M."/>
            <person name="Ponting C.P."/>
            <person name="Pop M."/>
            <person name="Porcelli D."/>
            <person name="Powell J.R."/>
            <person name="Prohaska S."/>
            <person name="Pruitt K."/>
            <person name="Puig M."/>
            <person name="Quesneville H."/>
            <person name="Ram K.R."/>
            <person name="Rand D."/>
            <person name="Rasmussen M.D."/>
            <person name="Reed L.K."/>
            <person name="Reenan R."/>
            <person name="Reily A."/>
            <person name="Remington K.A."/>
            <person name="Rieger T.T."/>
            <person name="Ritchie M.G."/>
            <person name="Robin C."/>
            <person name="Rogers Y.H."/>
            <person name="Rohde C."/>
            <person name="Rozas J."/>
            <person name="Rubenfield M.J."/>
            <person name="Ruiz A."/>
            <person name="Russo S."/>
            <person name="Salzberg S.L."/>
            <person name="Sanchez-Gracia A."/>
            <person name="Saranga D.J."/>
            <person name="Sato H."/>
            <person name="Schaeffer S.W."/>
            <person name="Schatz M.C."/>
            <person name="Schlenke T."/>
            <person name="Schwartz R."/>
            <person name="Segarra C."/>
            <person name="Singh R.S."/>
            <person name="Sirot L."/>
            <person name="Sirota M."/>
            <person name="Sisneros N.B."/>
            <person name="Smith C.D."/>
            <person name="Smith T.F."/>
            <person name="Spieth J."/>
            <person name="Stage D.E."/>
            <person name="Stark A."/>
            <person name="Stephan W."/>
            <person name="Strausberg R.L."/>
            <person name="Strempel S."/>
            <person name="Sturgill D."/>
            <person name="Sutton G."/>
            <person name="Sutton G.G."/>
            <person name="Tao W."/>
            <person name="Teichmann S."/>
            <person name="Tobari Y.N."/>
            <person name="Tomimura Y."/>
            <person name="Tsolas J.M."/>
            <person name="Valente V.L."/>
            <person name="Venter E."/>
            <person name="Venter J.C."/>
            <person name="Vicario S."/>
            <person name="Vieira F.G."/>
            <person name="Vilella A.J."/>
            <person name="Villasante A."/>
            <person name="Walenz B."/>
            <person name="Wang J."/>
            <person name="Wasserman M."/>
            <person name="Watts T."/>
            <person name="Wilson D."/>
            <person name="Wilson R.K."/>
            <person name="Wing R.A."/>
            <person name="Wolfner M.F."/>
            <person name="Wong A."/>
            <person name="Wong G.K."/>
            <person name="Wu C.I."/>
            <person name="Wu G."/>
            <person name="Yamamoto D."/>
            <person name="Yang H.P."/>
            <person name="Yang S.P."/>
            <person name="Yorke J.A."/>
            <person name="Yoshida K."/>
            <person name="Zdobnov E."/>
            <person name="Zhang P."/>
            <person name="Zhang Y."/>
            <person name="Zimin A.V."/>
            <person name="Baldwin J."/>
            <person name="Abdouelleil A."/>
            <person name="Abdulkadir J."/>
            <person name="Abebe A."/>
            <person name="Abera B."/>
            <person name="Abreu J."/>
            <person name="Acer S.C."/>
            <person name="Aftuck L."/>
            <person name="Alexander A."/>
            <person name="An P."/>
            <person name="Anderson E."/>
            <person name="Anderson S."/>
            <person name="Arachi H."/>
            <person name="Azer M."/>
            <person name="Bachantsang P."/>
            <person name="Barry A."/>
            <person name="Bayul T."/>
            <person name="Berlin A."/>
            <person name="Bessette D."/>
            <person name="Bloom T."/>
            <person name="Blye J."/>
            <person name="Boguslavskiy L."/>
            <person name="Bonnet C."/>
            <person name="Boukhgalter B."/>
            <person name="Bourzgui I."/>
            <person name="Brown A."/>
            <person name="Cahill P."/>
            <person name="Channer S."/>
            <person name="Cheshatsang Y."/>
            <person name="Chuda L."/>
            <person name="Citroen M."/>
            <person name="Collymore A."/>
            <person name="Cooke P."/>
            <person name="Costello M."/>
            <person name="D'Aco K."/>
            <person name="Daza R."/>
            <person name="De Haan G."/>
            <person name="DeGray S."/>
            <person name="DeMaso C."/>
            <person name="Dhargay N."/>
            <person name="Dooley K."/>
            <person name="Dooley E."/>
            <person name="Doricent M."/>
            <person name="Dorje P."/>
            <person name="Dorjee K."/>
            <person name="Dupes A."/>
            <person name="Elong R."/>
            <person name="Falk J."/>
            <person name="Farina A."/>
            <person name="Faro S."/>
            <person name="Ferguson D."/>
            <person name="Fisher S."/>
            <person name="Foley C.D."/>
            <person name="Franke A."/>
            <person name="Friedrich D."/>
            <person name="Gadbois L."/>
            <person name="Gearin G."/>
            <person name="Gearin C.R."/>
            <person name="Giannoukos G."/>
            <person name="Goode T."/>
            <person name="Graham J."/>
            <person name="Grandbois E."/>
            <person name="Grewal S."/>
            <person name="Gyaltsen K."/>
            <person name="Hafez N."/>
            <person name="Hagos B."/>
            <person name="Hall J."/>
            <person name="Henson C."/>
            <person name="Hollinger A."/>
            <person name="Honan T."/>
            <person name="Huard M.D."/>
            <person name="Hughes L."/>
            <person name="Hurhula B."/>
            <person name="Husby M.E."/>
            <person name="Kamat A."/>
            <person name="Kanga B."/>
            <person name="Kashin S."/>
            <person name="Khazanovich D."/>
            <person name="Kisner P."/>
            <person name="Lance K."/>
            <person name="Lara M."/>
            <person name="Lee W."/>
            <person name="Lennon N."/>
            <person name="Letendre F."/>
            <person name="LeVine R."/>
            <person name="Lipovsky A."/>
            <person name="Liu X."/>
            <person name="Liu J."/>
            <person name="Liu S."/>
            <person name="Lokyitsang T."/>
            <person name="Lokyitsang Y."/>
            <person name="Lubonja R."/>
            <person name="Lui A."/>
            <person name="MacDonald P."/>
            <person name="Magnisalis V."/>
            <person name="Maru K."/>
            <person name="Matthews C."/>
            <person name="McCusker W."/>
            <person name="McDonough S."/>
            <person name="Mehta T."/>
            <person name="Meldrim J."/>
            <person name="Meneus L."/>
            <person name="Mihai O."/>
            <person name="Mihalev A."/>
            <person name="Mihova T."/>
            <person name="Mittelman R."/>
            <person name="Mlenga V."/>
            <person name="Montmayeur A."/>
            <person name="Mulrain L."/>
            <person name="Navidi A."/>
            <person name="Naylor J."/>
            <person name="Negash T."/>
            <person name="Nguyen T."/>
            <person name="Nguyen N."/>
            <person name="Nicol R."/>
            <person name="Norbu C."/>
            <person name="Norbu N."/>
            <person name="Novod N."/>
            <person name="O'Neill B."/>
            <person name="Osman S."/>
            <person name="Markiewicz E."/>
            <person name="Oyono O.L."/>
            <person name="Patti C."/>
            <person name="Phunkhang P."/>
            <person name="Pierre F."/>
            <person name="Priest M."/>
            <person name="Raghuraman S."/>
            <person name="Rege F."/>
            <person name="Reyes R."/>
            <person name="Rise C."/>
            <person name="Rogov P."/>
            <person name="Ross K."/>
            <person name="Ryan E."/>
            <person name="Settipalli S."/>
            <person name="Shea T."/>
            <person name="Sherpa N."/>
            <person name="Shi L."/>
            <person name="Shih D."/>
            <person name="Sparrow T."/>
            <person name="Spaulding J."/>
            <person name="Stalker J."/>
            <person name="Stange-Thomann N."/>
            <person name="Stavropoulos S."/>
            <person name="Stone C."/>
            <person name="Strader C."/>
            <person name="Tesfaye S."/>
            <person name="Thomson T."/>
            <person name="Thoulutsang Y."/>
            <person name="Thoulutsang D."/>
            <person name="Topham K."/>
            <person name="Topping I."/>
            <person name="Tsamla T."/>
            <person name="Vassiliev H."/>
            <person name="Vo A."/>
            <person name="Wangchuk T."/>
            <person name="Wangdi T."/>
            <person name="Weiand M."/>
            <person name="Wilkinson J."/>
            <person name="Wilson A."/>
            <person name="Yadav S."/>
            <person name="Young G."/>
            <person name="Yu Q."/>
            <person name="Zembek L."/>
            <person name="Zhong D."/>
            <person name="Zimmer A."/>
            <person name="Zwirko Z."/>
            <person name="Jaffe D.B."/>
            <person name="Alvarez P."/>
            <person name="Brockman W."/>
            <person name="Butler J."/>
            <person name="Chin C."/>
            <person name="Gnerre S."/>
            <person name="Grabherr M."/>
            <person name="Kleber M."/>
            <person name="Mauceli E."/>
            <person name="MacCallum I."/>
        </authorList>
    </citation>
    <scope>NUCLEOTIDE SEQUENCE [LARGE SCALE GENOMIC DNA]</scope>
    <source>
        <strain evidence="3">white501</strain>
    </source>
</reference>
<organism evidence="2 3">
    <name type="scientific">Drosophila simulans</name>
    <name type="common">Fruit fly</name>
    <dbReference type="NCBI Taxonomy" id="7240"/>
    <lineage>
        <taxon>Eukaryota</taxon>
        <taxon>Metazoa</taxon>
        <taxon>Ecdysozoa</taxon>
        <taxon>Arthropoda</taxon>
        <taxon>Hexapoda</taxon>
        <taxon>Insecta</taxon>
        <taxon>Pterygota</taxon>
        <taxon>Neoptera</taxon>
        <taxon>Endopterygota</taxon>
        <taxon>Diptera</taxon>
        <taxon>Brachycera</taxon>
        <taxon>Muscomorpha</taxon>
        <taxon>Ephydroidea</taxon>
        <taxon>Drosophilidae</taxon>
        <taxon>Drosophila</taxon>
        <taxon>Sophophora</taxon>
    </lineage>
</organism>
<keyword evidence="3" id="KW-1185">Reference proteome</keyword>
<dbReference type="AlphaFoldDB" id="B4QYF8"/>
<dbReference type="EMBL" id="CM000364">
    <property type="protein sequence ID" value="EDX12803.1"/>
    <property type="molecule type" value="Genomic_DNA"/>
</dbReference>
<feature type="region of interest" description="Disordered" evidence="1">
    <location>
        <begin position="66"/>
        <end position="90"/>
    </location>
</feature>
<sequence>MVQTKLDLSDTFQLIAPPPHFEGFDGFNGHFSEPLRQSVSARHTTAKDISRACIPATDDSAKELASWDAGMPGSGLPNCDYSTTEEEAAD</sequence>
<dbReference type="OMA" id="LPNCDYS"/>
<evidence type="ECO:0000313" key="2">
    <source>
        <dbReference type="EMBL" id="EDX12803.1"/>
    </source>
</evidence>
<protein>
    <submittedName>
        <fullName evidence="2">GD20344</fullName>
    </submittedName>
</protein>
<evidence type="ECO:0000313" key="3">
    <source>
        <dbReference type="Proteomes" id="UP000000304"/>
    </source>
</evidence>
<dbReference type="Proteomes" id="UP000000304">
    <property type="component" value="Chromosome 3R"/>
</dbReference>
<evidence type="ECO:0000256" key="1">
    <source>
        <dbReference type="SAM" id="MobiDB-lite"/>
    </source>
</evidence>
<proteinExistence type="predicted"/>
<accession>B4QYF8</accession>
<dbReference type="HOGENOM" id="CLU_2443205_0_0_1"/>
<gene>
    <name evidence="2" type="primary">Dsim\GD20344</name>
    <name evidence="2" type="ORF">Dsim_GD20344</name>
</gene>